<comment type="caution">
    <text evidence="2">The sequence shown here is derived from an EMBL/GenBank/DDBJ whole genome shotgun (WGS) entry which is preliminary data.</text>
</comment>
<dbReference type="Pfam" id="PF10047">
    <property type="entry name" value="DUF2281"/>
    <property type="match status" value="1"/>
</dbReference>
<keyword evidence="3" id="KW-1185">Reference proteome</keyword>
<accession>A0A0A6PC63</accession>
<gene>
    <name evidence="2" type="ORF">PN36_17365</name>
</gene>
<protein>
    <recommendedName>
        <fullName evidence="1">DUF2281 domain-containing protein</fullName>
    </recommendedName>
</protein>
<dbReference type="AlphaFoldDB" id="A0A0A6PC63"/>
<feature type="domain" description="DUF2281" evidence="1">
    <location>
        <begin position="6"/>
        <end position="35"/>
    </location>
</feature>
<evidence type="ECO:0000313" key="3">
    <source>
        <dbReference type="Proteomes" id="UP000030428"/>
    </source>
</evidence>
<evidence type="ECO:0000313" key="2">
    <source>
        <dbReference type="EMBL" id="KHD07907.1"/>
    </source>
</evidence>
<dbReference type="InterPro" id="IPR018739">
    <property type="entry name" value="DUF2281"/>
</dbReference>
<dbReference type="EMBL" id="JSZA02000066">
    <property type="protein sequence ID" value="KHD07907.1"/>
    <property type="molecule type" value="Genomic_DNA"/>
</dbReference>
<sequence>MQRVILYQAIKTLPDNFLPELAEFITFLQMKAQQKINVWARLSTNNDVKLQNDTLEKAAQTLFDDYMNDQELTAFTGLDGEDFYA</sequence>
<dbReference type="Proteomes" id="UP000030428">
    <property type="component" value="Unassembled WGS sequence"/>
</dbReference>
<proteinExistence type="predicted"/>
<organism evidence="2 3">
    <name type="scientific">Candidatus Thiomargarita nelsonii</name>
    <dbReference type="NCBI Taxonomy" id="1003181"/>
    <lineage>
        <taxon>Bacteria</taxon>
        <taxon>Pseudomonadati</taxon>
        <taxon>Pseudomonadota</taxon>
        <taxon>Gammaproteobacteria</taxon>
        <taxon>Thiotrichales</taxon>
        <taxon>Thiotrichaceae</taxon>
        <taxon>Thiomargarita</taxon>
    </lineage>
</organism>
<evidence type="ECO:0000259" key="1">
    <source>
        <dbReference type="Pfam" id="PF10047"/>
    </source>
</evidence>
<name>A0A0A6PC63_9GAMM</name>
<reference evidence="2 3" key="1">
    <citation type="journal article" date="2016" name="Front. Microbiol.">
        <title>Single-Cell (Meta-)Genomics of a Dimorphic Candidatus Thiomargarita nelsonii Reveals Genomic Plasticity.</title>
        <authorList>
            <person name="Flood B.E."/>
            <person name="Fliss P."/>
            <person name="Jones D.S."/>
            <person name="Dick G.J."/>
            <person name="Jain S."/>
            <person name="Kaster A.K."/>
            <person name="Winkel M."/>
            <person name="Mussmann M."/>
            <person name="Bailey J."/>
        </authorList>
    </citation>
    <scope>NUCLEOTIDE SEQUENCE [LARGE SCALE GENOMIC DNA]</scope>
    <source>
        <strain evidence="2">Hydrate Ridge</strain>
    </source>
</reference>